<dbReference type="PANTHER" id="PTHR10622:SF10">
    <property type="entry name" value="HET DOMAIN-CONTAINING PROTEIN"/>
    <property type="match status" value="1"/>
</dbReference>
<evidence type="ECO:0000259" key="2">
    <source>
        <dbReference type="Pfam" id="PF26640"/>
    </source>
</evidence>
<evidence type="ECO:0000259" key="1">
    <source>
        <dbReference type="Pfam" id="PF06985"/>
    </source>
</evidence>
<name>A0AAE0M7E8_9PEZI</name>
<sequence length="629" mass="70900">MRLINTETLLLEEFPGDFNSRYAILSHTWEDDEISFQEMLVATRTDGLPGLAIRKKAGFRKISEFARVAAGHGFKYVWADTCCIDKTSSAELSESINSMFRWYSKAARCYVYLADVPPGCMSDVRDALDHNVVYNPDQRVTGSRPWAQRQLRKLAWPSRGAIDHPFYQSRWFTRGWTLQELIAPVDLIFYYSDWTPGITKASRTYVLYRITGIPESVLEAGDCSVVSIADRMRWACARTTTRVEDMAYCLLGIFDVTMPMLYGECEKAFLRLQEEICKSSDDHSLFAWRQRDSDKDWSGANSHAPIYRGLFARSPDEFAINSVSLAPVEPGTEFIPPFGSTSIGFNAQFPLIPLSDASKLSGIVPLLDPTAQDSKNEFLAVLNAKALASWHKPGMRDLPGHRVAILLKALSPGASTRQYVRVKPSTVYTLTGRNDQLPSPVSLYVRHMIRIPENHVSKRWGGFVIDANNRLNFSAPLKVWSPYHPGSDLNPPSNSTVIRSPGPERFADTEGVELVIASTDEQLPFVAFLGRSKDAGSPMFWLLKEMVPDPKAFNFSRLKAQKGIKVGDDPPQRHFKFEEKPVSMWFTISWLPKLLDDMLVCSFSIRSVWLSPENQHMASNGGILRRETT</sequence>
<accession>A0AAE0M7E8</accession>
<dbReference type="AlphaFoldDB" id="A0AAE0M7E8"/>
<reference evidence="3" key="2">
    <citation type="submission" date="2023-06" db="EMBL/GenBank/DDBJ databases">
        <authorList>
            <consortium name="Lawrence Berkeley National Laboratory"/>
            <person name="Haridas S."/>
            <person name="Hensen N."/>
            <person name="Bonometti L."/>
            <person name="Westerberg I."/>
            <person name="Brannstrom I.O."/>
            <person name="Guillou S."/>
            <person name="Cros-Aarteil S."/>
            <person name="Calhoun S."/>
            <person name="Kuo A."/>
            <person name="Mondo S."/>
            <person name="Pangilinan J."/>
            <person name="Riley R."/>
            <person name="Labutti K."/>
            <person name="Andreopoulos B."/>
            <person name="Lipzen A."/>
            <person name="Chen C."/>
            <person name="Yanf M."/>
            <person name="Daum C."/>
            <person name="Ng V."/>
            <person name="Clum A."/>
            <person name="Steindorff A."/>
            <person name="Ohm R."/>
            <person name="Martin F."/>
            <person name="Silar P."/>
            <person name="Natvig D."/>
            <person name="Lalanne C."/>
            <person name="Gautier V."/>
            <person name="Ament-Velasquez S.L."/>
            <person name="Kruys A."/>
            <person name="Hutchinson M.I."/>
            <person name="Powell A.J."/>
            <person name="Barry K."/>
            <person name="Miller A.N."/>
            <person name="Grigoriev I.V."/>
            <person name="Debuchy R."/>
            <person name="Gladieux P."/>
            <person name="Thoren M.H."/>
            <person name="Johannesson H."/>
        </authorList>
    </citation>
    <scope>NUCLEOTIDE SEQUENCE</scope>
    <source>
        <strain evidence="3">CBS 118394</strain>
    </source>
</reference>
<dbReference type="Pfam" id="PF06985">
    <property type="entry name" value="HET"/>
    <property type="match status" value="1"/>
</dbReference>
<proteinExistence type="predicted"/>
<protein>
    <submittedName>
        <fullName evidence="3">Heterokaryon incompatibility protein-domain-containing protein</fullName>
    </submittedName>
</protein>
<evidence type="ECO:0000313" key="4">
    <source>
        <dbReference type="Proteomes" id="UP001283341"/>
    </source>
</evidence>
<dbReference type="Pfam" id="PF26640">
    <property type="entry name" value="DUF8212"/>
    <property type="match status" value="1"/>
</dbReference>
<comment type="caution">
    <text evidence="3">The sequence shown here is derived from an EMBL/GenBank/DDBJ whole genome shotgun (WGS) entry which is preliminary data.</text>
</comment>
<dbReference type="PANTHER" id="PTHR10622">
    <property type="entry name" value="HET DOMAIN-CONTAINING PROTEIN"/>
    <property type="match status" value="1"/>
</dbReference>
<feature type="domain" description="DUF8212" evidence="2">
    <location>
        <begin position="267"/>
        <end position="385"/>
    </location>
</feature>
<evidence type="ECO:0000313" key="3">
    <source>
        <dbReference type="EMBL" id="KAK3321740.1"/>
    </source>
</evidence>
<dbReference type="InterPro" id="IPR058525">
    <property type="entry name" value="DUF8212"/>
</dbReference>
<dbReference type="Proteomes" id="UP001283341">
    <property type="component" value="Unassembled WGS sequence"/>
</dbReference>
<feature type="domain" description="Heterokaryon incompatibility" evidence="1">
    <location>
        <begin position="22"/>
        <end position="180"/>
    </location>
</feature>
<keyword evidence="4" id="KW-1185">Reference proteome</keyword>
<organism evidence="3 4">
    <name type="scientific">Apodospora peruviana</name>
    <dbReference type="NCBI Taxonomy" id="516989"/>
    <lineage>
        <taxon>Eukaryota</taxon>
        <taxon>Fungi</taxon>
        <taxon>Dikarya</taxon>
        <taxon>Ascomycota</taxon>
        <taxon>Pezizomycotina</taxon>
        <taxon>Sordariomycetes</taxon>
        <taxon>Sordariomycetidae</taxon>
        <taxon>Sordariales</taxon>
        <taxon>Lasiosphaeriaceae</taxon>
        <taxon>Apodospora</taxon>
    </lineage>
</organism>
<dbReference type="InterPro" id="IPR010730">
    <property type="entry name" value="HET"/>
</dbReference>
<reference evidence="3" key="1">
    <citation type="journal article" date="2023" name="Mol. Phylogenet. Evol.">
        <title>Genome-scale phylogeny and comparative genomics of the fungal order Sordariales.</title>
        <authorList>
            <person name="Hensen N."/>
            <person name="Bonometti L."/>
            <person name="Westerberg I."/>
            <person name="Brannstrom I.O."/>
            <person name="Guillou S."/>
            <person name="Cros-Aarteil S."/>
            <person name="Calhoun S."/>
            <person name="Haridas S."/>
            <person name="Kuo A."/>
            <person name="Mondo S."/>
            <person name="Pangilinan J."/>
            <person name="Riley R."/>
            <person name="LaButti K."/>
            <person name="Andreopoulos B."/>
            <person name="Lipzen A."/>
            <person name="Chen C."/>
            <person name="Yan M."/>
            <person name="Daum C."/>
            <person name="Ng V."/>
            <person name="Clum A."/>
            <person name="Steindorff A."/>
            <person name="Ohm R.A."/>
            <person name="Martin F."/>
            <person name="Silar P."/>
            <person name="Natvig D.O."/>
            <person name="Lalanne C."/>
            <person name="Gautier V."/>
            <person name="Ament-Velasquez S.L."/>
            <person name="Kruys A."/>
            <person name="Hutchinson M.I."/>
            <person name="Powell A.J."/>
            <person name="Barry K."/>
            <person name="Miller A.N."/>
            <person name="Grigoriev I.V."/>
            <person name="Debuchy R."/>
            <person name="Gladieux P."/>
            <person name="Hiltunen Thoren M."/>
            <person name="Johannesson H."/>
        </authorList>
    </citation>
    <scope>NUCLEOTIDE SEQUENCE</scope>
    <source>
        <strain evidence="3">CBS 118394</strain>
    </source>
</reference>
<gene>
    <name evidence="3" type="ORF">B0H66DRAFT_180287</name>
</gene>
<dbReference type="EMBL" id="JAUEDM010000003">
    <property type="protein sequence ID" value="KAK3321740.1"/>
    <property type="molecule type" value="Genomic_DNA"/>
</dbReference>